<dbReference type="SUPFAM" id="SSF55073">
    <property type="entry name" value="Nucleotide cyclase"/>
    <property type="match status" value="1"/>
</dbReference>
<feature type="transmembrane region" description="Helical" evidence="1">
    <location>
        <begin position="6"/>
        <end position="30"/>
    </location>
</feature>
<protein>
    <submittedName>
        <fullName evidence="3">Diguanylate cyclase</fullName>
    </submittedName>
</protein>
<dbReference type="GO" id="GO:0052621">
    <property type="term" value="F:diguanylate cyclase activity"/>
    <property type="evidence" value="ECO:0007669"/>
    <property type="project" value="TreeGrafter"/>
</dbReference>
<organism evidence="3 4">
    <name type="scientific">Secundilactobacillus folii</name>
    <dbReference type="NCBI Taxonomy" id="2678357"/>
    <lineage>
        <taxon>Bacteria</taxon>
        <taxon>Bacillati</taxon>
        <taxon>Bacillota</taxon>
        <taxon>Bacilli</taxon>
        <taxon>Lactobacillales</taxon>
        <taxon>Lactobacillaceae</taxon>
        <taxon>Secundilactobacillus</taxon>
    </lineage>
</organism>
<feature type="transmembrane region" description="Helical" evidence="1">
    <location>
        <begin position="149"/>
        <end position="170"/>
    </location>
</feature>
<keyword evidence="1" id="KW-1133">Transmembrane helix</keyword>
<feature type="transmembrane region" description="Helical" evidence="1">
    <location>
        <begin position="176"/>
        <end position="195"/>
    </location>
</feature>
<dbReference type="Pfam" id="PF00990">
    <property type="entry name" value="GGDEF"/>
    <property type="match status" value="1"/>
</dbReference>
<dbReference type="AlphaFoldDB" id="A0A7X3C1P5"/>
<sequence>MSPFDIWVSFILSLITNMIVLSGSISFLYWLDEQTNLKVIRWRPLIETILSTLFLVFLWGESWLHTTIEPNGFGLHWTFLNMLIIIMFLLNIHLGIWWQGIIEAVLMFLYVLLYPSHLSLITLTFYFGFIVMLFVSYQWREVLFQHGWLMYLALALMAFCTISLIASMGAPQTDGYFWLRQISALIILSITGIEYTRASTKTLKRNRQTAWLARTDGLTRLNNFSQFDYDLNQAFIQFQIDQVPYAVFELDIDLFKRVNDSFGHPMGNTVLRAVAQELAFFTANASFPVRAYRIGGEEFSLIVHHDCTDKHVAAKIATQLRQHIGSLKFNIHGELVNVTVSVGQANSRTDQYNSHDIYKAADHSLYLSKQRGRDRVTIEGRTLDV</sequence>
<dbReference type="NCBIfam" id="TIGR00254">
    <property type="entry name" value="GGDEF"/>
    <property type="match status" value="1"/>
</dbReference>
<accession>A0A7X3C1P5</accession>
<evidence type="ECO:0000313" key="4">
    <source>
        <dbReference type="Proteomes" id="UP000466388"/>
    </source>
</evidence>
<keyword evidence="4" id="KW-1185">Reference proteome</keyword>
<dbReference type="PANTHER" id="PTHR45138">
    <property type="entry name" value="REGULATORY COMPONENTS OF SENSORY TRANSDUCTION SYSTEM"/>
    <property type="match status" value="1"/>
</dbReference>
<dbReference type="PROSITE" id="PS50887">
    <property type="entry name" value="GGDEF"/>
    <property type="match status" value="1"/>
</dbReference>
<keyword evidence="1" id="KW-0812">Transmembrane</keyword>
<dbReference type="EMBL" id="WNJO01000004">
    <property type="protein sequence ID" value="MTV81945.1"/>
    <property type="molecule type" value="Genomic_DNA"/>
</dbReference>
<dbReference type="InterPro" id="IPR029787">
    <property type="entry name" value="Nucleotide_cyclase"/>
</dbReference>
<feature type="transmembrane region" description="Helical" evidence="1">
    <location>
        <begin position="42"/>
        <end position="60"/>
    </location>
</feature>
<dbReference type="InterPro" id="IPR050469">
    <property type="entry name" value="Diguanylate_Cyclase"/>
</dbReference>
<comment type="caution">
    <text evidence="3">The sequence shown here is derived from an EMBL/GenBank/DDBJ whole genome shotgun (WGS) entry which is preliminary data.</text>
</comment>
<dbReference type="GO" id="GO:1902201">
    <property type="term" value="P:negative regulation of bacterial-type flagellum-dependent cell motility"/>
    <property type="evidence" value="ECO:0007669"/>
    <property type="project" value="TreeGrafter"/>
</dbReference>
<proteinExistence type="predicted"/>
<dbReference type="GO" id="GO:0043709">
    <property type="term" value="P:cell adhesion involved in single-species biofilm formation"/>
    <property type="evidence" value="ECO:0007669"/>
    <property type="project" value="TreeGrafter"/>
</dbReference>
<evidence type="ECO:0000313" key="3">
    <source>
        <dbReference type="EMBL" id="MTV81945.1"/>
    </source>
</evidence>
<dbReference type="InterPro" id="IPR000160">
    <property type="entry name" value="GGDEF_dom"/>
</dbReference>
<dbReference type="Gene3D" id="3.30.70.270">
    <property type="match status" value="1"/>
</dbReference>
<reference evidence="3 4" key="1">
    <citation type="submission" date="2019-11" db="EMBL/GenBank/DDBJ databases">
        <title>Lactobacillus sp. nov. CRM56-3, isolated from fermented tea leaves.</title>
        <authorList>
            <person name="Phuengjayaem S."/>
            <person name="Tanasupawat S."/>
        </authorList>
    </citation>
    <scope>NUCLEOTIDE SEQUENCE [LARGE SCALE GENOMIC DNA]</scope>
    <source>
        <strain evidence="3 4">CRM56-3</strain>
    </source>
</reference>
<dbReference type="Proteomes" id="UP000466388">
    <property type="component" value="Unassembled WGS sequence"/>
</dbReference>
<dbReference type="GO" id="GO:0005886">
    <property type="term" value="C:plasma membrane"/>
    <property type="evidence" value="ECO:0007669"/>
    <property type="project" value="TreeGrafter"/>
</dbReference>
<dbReference type="RefSeq" id="WP_155431219.1">
    <property type="nucleotide sequence ID" value="NZ_WNJO01000004.1"/>
</dbReference>
<dbReference type="InterPro" id="IPR043128">
    <property type="entry name" value="Rev_trsase/Diguanyl_cyclase"/>
</dbReference>
<dbReference type="SMART" id="SM00267">
    <property type="entry name" value="GGDEF"/>
    <property type="match status" value="1"/>
</dbReference>
<dbReference type="CDD" id="cd01949">
    <property type="entry name" value="GGDEF"/>
    <property type="match status" value="1"/>
</dbReference>
<feature type="domain" description="GGDEF" evidence="2">
    <location>
        <begin position="243"/>
        <end position="381"/>
    </location>
</feature>
<evidence type="ECO:0000256" key="1">
    <source>
        <dbReference type="SAM" id="Phobius"/>
    </source>
</evidence>
<dbReference type="PANTHER" id="PTHR45138:SF9">
    <property type="entry name" value="DIGUANYLATE CYCLASE DGCM-RELATED"/>
    <property type="match status" value="1"/>
</dbReference>
<name>A0A7X3C1P5_9LACO</name>
<gene>
    <name evidence="3" type="ORF">GM612_04675</name>
</gene>
<evidence type="ECO:0000259" key="2">
    <source>
        <dbReference type="PROSITE" id="PS50887"/>
    </source>
</evidence>
<keyword evidence="1" id="KW-0472">Membrane</keyword>
<feature type="transmembrane region" description="Helical" evidence="1">
    <location>
        <begin position="72"/>
        <end position="90"/>
    </location>
</feature>
<feature type="transmembrane region" description="Helical" evidence="1">
    <location>
        <begin position="120"/>
        <end position="137"/>
    </location>
</feature>